<feature type="transmembrane region" description="Helical" evidence="1">
    <location>
        <begin position="48"/>
        <end position="71"/>
    </location>
</feature>
<dbReference type="GO" id="GO:0080120">
    <property type="term" value="P:CAAX-box protein maturation"/>
    <property type="evidence" value="ECO:0007669"/>
    <property type="project" value="UniProtKB-ARBA"/>
</dbReference>
<feature type="domain" description="CAAX prenyl protease 2/Lysostaphin resistance protein A-like" evidence="2">
    <location>
        <begin position="133"/>
        <end position="226"/>
    </location>
</feature>
<keyword evidence="3" id="KW-0378">Hydrolase</keyword>
<dbReference type="EMBL" id="ASSJ01000076">
    <property type="protein sequence ID" value="ERN40476.1"/>
    <property type="molecule type" value="Genomic_DNA"/>
</dbReference>
<dbReference type="PANTHER" id="PTHR39430:SF1">
    <property type="entry name" value="PROTEASE"/>
    <property type="match status" value="1"/>
</dbReference>
<evidence type="ECO:0000259" key="2">
    <source>
        <dbReference type="Pfam" id="PF02517"/>
    </source>
</evidence>
<comment type="caution">
    <text evidence="3">The sequence shown here is derived from an EMBL/GenBank/DDBJ whole genome shotgun (WGS) entry which is preliminary data.</text>
</comment>
<organism evidence="3 4">
    <name type="scientific">Rubidibacter lacunae KORDI 51-2</name>
    <dbReference type="NCBI Taxonomy" id="582515"/>
    <lineage>
        <taxon>Bacteria</taxon>
        <taxon>Bacillati</taxon>
        <taxon>Cyanobacteriota</taxon>
        <taxon>Cyanophyceae</taxon>
        <taxon>Oscillatoriophycideae</taxon>
        <taxon>Chroococcales</taxon>
        <taxon>Aphanothecaceae</taxon>
        <taxon>Rubidibacter</taxon>
    </lineage>
</organism>
<dbReference type="GO" id="GO:0004175">
    <property type="term" value="F:endopeptidase activity"/>
    <property type="evidence" value="ECO:0007669"/>
    <property type="project" value="UniProtKB-ARBA"/>
</dbReference>
<dbReference type="PANTHER" id="PTHR39430">
    <property type="entry name" value="MEMBRANE-ASSOCIATED PROTEASE-RELATED"/>
    <property type="match status" value="1"/>
</dbReference>
<feature type="transmembrane region" description="Helical" evidence="1">
    <location>
        <begin position="92"/>
        <end position="116"/>
    </location>
</feature>
<evidence type="ECO:0000313" key="3">
    <source>
        <dbReference type="EMBL" id="ERN40476.1"/>
    </source>
</evidence>
<dbReference type="OrthoDB" id="3034706at2"/>
<feature type="transmembrane region" description="Helical" evidence="1">
    <location>
        <begin position="215"/>
        <end position="235"/>
    </location>
</feature>
<reference evidence="3 4" key="1">
    <citation type="submission" date="2013-05" db="EMBL/GenBank/DDBJ databases">
        <title>Draft genome sequence of Rubidibacter lacunae KORDI 51-2.</title>
        <authorList>
            <person name="Choi D.H."/>
            <person name="Noh J.H."/>
            <person name="Kwon K.-K."/>
            <person name="Lee J.-H."/>
            <person name="Ryu J.-Y."/>
        </authorList>
    </citation>
    <scope>NUCLEOTIDE SEQUENCE [LARGE SCALE GENOMIC DNA]</scope>
    <source>
        <strain evidence="3 4">KORDI 51-2</strain>
    </source>
</reference>
<dbReference type="RefSeq" id="WP_022608622.1">
    <property type="nucleotide sequence ID" value="NZ_ASSJ01000076.1"/>
</dbReference>
<dbReference type="STRING" id="582515.KR51_00030220"/>
<keyword evidence="3" id="KW-0645">Protease</keyword>
<gene>
    <name evidence="3" type="ORF">KR51_00030220</name>
</gene>
<keyword evidence="4" id="KW-1185">Reference proteome</keyword>
<dbReference type="InParanoid" id="U5DFV0"/>
<protein>
    <submittedName>
        <fullName evidence="3">CAAX amino terminal protease family</fullName>
    </submittedName>
</protein>
<dbReference type="Pfam" id="PF02517">
    <property type="entry name" value="Rce1-like"/>
    <property type="match status" value="1"/>
</dbReference>
<keyword evidence="1" id="KW-1133">Transmembrane helix</keyword>
<evidence type="ECO:0000313" key="4">
    <source>
        <dbReference type="Proteomes" id="UP000016960"/>
    </source>
</evidence>
<feature type="transmembrane region" description="Helical" evidence="1">
    <location>
        <begin position="20"/>
        <end position="42"/>
    </location>
</feature>
<dbReference type="GO" id="GO:0006508">
    <property type="term" value="P:proteolysis"/>
    <property type="evidence" value="ECO:0007669"/>
    <property type="project" value="UniProtKB-KW"/>
</dbReference>
<dbReference type="AlphaFoldDB" id="U5DFV0"/>
<sequence>MRPRRPLALQVARLPAPLRVGTFLLGVALGWMPLALPIYLLVPDANLASILGTGWLFVAFLIWLQVWNRWVYRRSLPLARYGWRWDKASGRAFVGGFGVGAVAVLALFGLQALLGWRSLQVPTAPTLSLWRATVEGAIVAVAVGTAEELLFRGWLLDELERDYQPPLALALDAGLFAIAHFLKPWAEIVRTLPQFPGLILLGMLLVYAKRRSGGHLGLAIGLHAGLVWGYYLVAVGELAGAPRAAPWLVGIDNNPLASALGWLGLSSLVVWMRPQPGSPDAGT</sequence>
<name>U5DFV0_9CHRO</name>
<accession>U5DFV0</accession>
<dbReference type="InterPro" id="IPR003675">
    <property type="entry name" value="Rce1/LyrA-like_dom"/>
</dbReference>
<dbReference type="eggNOG" id="COG1266">
    <property type="taxonomic scope" value="Bacteria"/>
</dbReference>
<evidence type="ECO:0000256" key="1">
    <source>
        <dbReference type="SAM" id="Phobius"/>
    </source>
</evidence>
<keyword evidence="1" id="KW-0472">Membrane</keyword>
<dbReference type="PATRIC" id="fig|582515.4.peg.3396"/>
<feature type="transmembrane region" description="Helical" evidence="1">
    <location>
        <begin position="192"/>
        <end position="208"/>
    </location>
</feature>
<keyword evidence="1" id="KW-0812">Transmembrane</keyword>
<proteinExistence type="predicted"/>
<dbReference type="Proteomes" id="UP000016960">
    <property type="component" value="Unassembled WGS sequence"/>
</dbReference>